<protein>
    <submittedName>
        <fullName evidence="2">Uncharacterized protein</fullName>
    </submittedName>
</protein>
<dbReference type="PATRIC" id="fig|37916.4.peg.5725"/>
<dbReference type="EMBL" id="JYNL01000064">
    <property type="protein sequence ID" value="KMO70816.1"/>
    <property type="molecule type" value="Genomic_DNA"/>
</dbReference>
<comment type="caution">
    <text evidence="2">The sequence shown here is derived from an EMBL/GenBank/DDBJ whole genome shotgun (WGS) entry which is preliminary data.</text>
</comment>
<keyword evidence="3" id="KW-1185">Reference proteome</keyword>
<evidence type="ECO:0000313" key="3">
    <source>
        <dbReference type="Proteomes" id="UP000036513"/>
    </source>
</evidence>
<dbReference type="Proteomes" id="UP000036513">
    <property type="component" value="Unassembled WGS sequence"/>
</dbReference>
<name>A0A0J6YDA1_9MYCO</name>
<dbReference type="AlphaFoldDB" id="A0A0J6YDA1"/>
<dbReference type="STRING" id="37916.MCHLDSM_05709"/>
<gene>
    <name evidence="2" type="ORF">MCHLDSM_05709</name>
</gene>
<feature type="compositionally biased region" description="Basic and acidic residues" evidence="1">
    <location>
        <begin position="19"/>
        <end position="56"/>
    </location>
</feature>
<evidence type="ECO:0000256" key="1">
    <source>
        <dbReference type="SAM" id="MobiDB-lite"/>
    </source>
</evidence>
<proteinExistence type="predicted"/>
<evidence type="ECO:0000313" key="2">
    <source>
        <dbReference type="EMBL" id="KMO70816.1"/>
    </source>
</evidence>
<reference evidence="2 3" key="1">
    <citation type="journal article" date="2015" name="Genome Biol. Evol.">
        <title>Characterization of Three Mycobacterium spp. with Potential Use in Bioremediation by Genome Sequencing and Comparative Genomics.</title>
        <authorList>
            <person name="Das S."/>
            <person name="Pettersson B.M."/>
            <person name="Behra P.R."/>
            <person name="Ramesh M."/>
            <person name="Dasgupta S."/>
            <person name="Bhattacharya A."/>
            <person name="Kirsebom L.A."/>
        </authorList>
    </citation>
    <scope>NUCLEOTIDE SEQUENCE [LARGE SCALE GENOMIC DNA]</scope>
    <source>
        <strain evidence="2 3">DSM 43826</strain>
    </source>
</reference>
<sequence>MNAAIATEPAPVNKAPESSCERGDGDPRKPGPERKIHSREADGHNVTRSDQAQEARFRRHARWGHAGSAARRRGRSWPVGPEPTVERHRGCTASRRNRRAAAPCRSKVAPIVVSPGSPALVEKSATYSARLDATRTTGERPRAWARRAAHQHRRCRPCCMPAGVGMRRRMRWASLLIAFPSFGCVNSARVLSRLRPMSPHRSGRTAPAFDDLVLRDERSRRSV</sequence>
<feature type="region of interest" description="Disordered" evidence="1">
    <location>
        <begin position="1"/>
        <end position="98"/>
    </location>
</feature>
<accession>A0A0J6YDA1</accession>
<organism evidence="2 3">
    <name type="scientific">Mycolicibacterium chlorophenolicum</name>
    <dbReference type="NCBI Taxonomy" id="37916"/>
    <lineage>
        <taxon>Bacteria</taxon>
        <taxon>Bacillati</taxon>
        <taxon>Actinomycetota</taxon>
        <taxon>Actinomycetes</taxon>
        <taxon>Mycobacteriales</taxon>
        <taxon>Mycobacteriaceae</taxon>
        <taxon>Mycolicibacterium</taxon>
    </lineage>
</organism>